<dbReference type="RefSeq" id="WP_207854351.1">
    <property type="nucleotide sequence ID" value="NZ_JAFVMG010000007.1"/>
</dbReference>
<proteinExistence type="predicted"/>
<evidence type="ECO:0000313" key="2">
    <source>
        <dbReference type="Proteomes" id="UP000664399"/>
    </source>
</evidence>
<accession>A0ABS3LMF3</accession>
<evidence type="ECO:0000313" key="1">
    <source>
        <dbReference type="EMBL" id="MBO1328522.1"/>
    </source>
</evidence>
<dbReference type="EMBL" id="JAFVMG010000007">
    <property type="protein sequence ID" value="MBO1328522.1"/>
    <property type="molecule type" value="Genomic_DNA"/>
</dbReference>
<sequence>MTDVAWICAALICVLLVGVMIWVSRAFTQAAQKEQAQAQASIVAGISRQAVTVERAMAEAQTAAPGDDVALQQRLKDGTF</sequence>
<comment type="caution">
    <text evidence="1">The sequence shown here is derived from an EMBL/GenBank/DDBJ whole genome shotgun (WGS) entry which is preliminary data.</text>
</comment>
<organism evidence="1 2">
    <name type="scientific">Acetobacter suratthaniensis</name>
    <dbReference type="NCBI Taxonomy" id="1502841"/>
    <lineage>
        <taxon>Bacteria</taxon>
        <taxon>Pseudomonadati</taxon>
        <taxon>Pseudomonadota</taxon>
        <taxon>Alphaproteobacteria</taxon>
        <taxon>Acetobacterales</taxon>
        <taxon>Acetobacteraceae</taxon>
        <taxon>Acetobacter</taxon>
    </lineage>
</organism>
<name>A0ABS3LMF3_9PROT</name>
<reference evidence="1 2" key="1">
    <citation type="submission" date="2021-03" db="EMBL/GenBank/DDBJ databases">
        <title>The complete genome sequence of Acetobacter suratthaniensis TBRC 1719.</title>
        <authorList>
            <person name="Charoenyingcharoen P."/>
            <person name="Yukphan P."/>
        </authorList>
    </citation>
    <scope>NUCLEOTIDE SEQUENCE [LARGE SCALE GENOMIC DNA]</scope>
    <source>
        <strain evidence="1 2">TBRC 1719</strain>
    </source>
</reference>
<gene>
    <name evidence="1" type="ORF">J2D75_08530</name>
</gene>
<protein>
    <submittedName>
        <fullName evidence="1">Uncharacterized protein</fullName>
    </submittedName>
</protein>
<dbReference type="Proteomes" id="UP000664399">
    <property type="component" value="Unassembled WGS sequence"/>
</dbReference>
<keyword evidence="2" id="KW-1185">Reference proteome</keyword>